<reference evidence="3 4" key="1">
    <citation type="submission" date="2016-10" db="EMBL/GenBank/DDBJ databases">
        <authorList>
            <person name="de Groot N.N."/>
        </authorList>
    </citation>
    <scope>NUCLEOTIDE SEQUENCE [LARGE SCALE GENOMIC DNA]</scope>
    <source>
        <strain evidence="3 4">DSM 44637</strain>
    </source>
</reference>
<feature type="region of interest" description="Disordered" evidence="1">
    <location>
        <begin position="252"/>
        <end position="287"/>
    </location>
</feature>
<feature type="compositionally biased region" description="Polar residues" evidence="1">
    <location>
        <begin position="85"/>
        <end position="96"/>
    </location>
</feature>
<organism evidence="3 4">
    <name type="scientific">Amycolatopsis rubida</name>
    <dbReference type="NCBI Taxonomy" id="112413"/>
    <lineage>
        <taxon>Bacteria</taxon>
        <taxon>Bacillati</taxon>
        <taxon>Actinomycetota</taxon>
        <taxon>Actinomycetes</taxon>
        <taxon>Pseudonocardiales</taxon>
        <taxon>Pseudonocardiaceae</taxon>
        <taxon>Amycolatopsis</taxon>
    </lineage>
</organism>
<dbReference type="OrthoDB" id="345021at2"/>
<feature type="compositionally biased region" description="Low complexity" evidence="1">
    <location>
        <begin position="64"/>
        <end position="82"/>
    </location>
</feature>
<accession>A0A1I5SK53</accession>
<gene>
    <name evidence="3" type="ORF">SAMN05421854_106348</name>
</gene>
<evidence type="ECO:0000256" key="1">
    <source>
        <dbReference type="SAM" id="MobiDB-lite"/>
    </source>
</evidence>
<dbReference type="RefSeq" id="WP_093574729.1">
    <property type="nucleotide sequence ID" value="NZ_FOWC01000006.1"/>
</dbReference>
<evidence type="ECO:0000313" key="4">
    <source>
        <dbReference type="Proteomes" id="UP000199137"/>
    </source>
</evidence>
<dbReference type="InterPro" id="IPR001117">
    <property type="entry name" value="Cu-oxidase_2nd"/>
</dbReference>
<evidence type="ECO:0000313" key="3">
    <source>
        <dbReference type="EMBL" id="SFP71072.1"/>
    </source>
</evidence>
<feature type="domain" description="Plastocyanin-like" evidence="2">
    <location>
        <begin position="92"/>
        <end position="161"/>
    </location>
</feature>
<feature type="compositionally biased region" description="Polar residues" evidence="1">
    <location>
        <begin position="27"/>
        <end position="40"/>
    </location>
</feature>
<name>A0A1I5SK53_9PSEU</name>
<dbReference type="Pfam" id="PF00394">
    <property type="entry name" value="Cu-oxidase"/>
    <property type="match status" value="1"/>
</dbReference>
<evidence type="ECO:0000259" key="2">
    <source>
        <dbReference type="Pfam" id="PF00394"/>
    </source>
</evidence>
<dbReference type="SUPFAM" id="SSF49503">
    <property type="entry name" value="Cupredoxins"/>
    <property type="match status" value="1"/>
</dbReference>
<feature type="compositionally biased region" description="Basic residues" evidence="1">
    <location>
        <begin position="1"/>
        <end position="14"/>
    </location>
</feature>
<feature type="region of interest" description="Disordered" evidence="1">
    <location>
        <begin position="1"/>
        <end position="103"/>
    </location>
</feature>
<dbReference type="STRING" id="112413.SAMN05421854_106348"/>
<proteinExistence type="predicted"/>
<dbReference type="Gene3D" id="2.60.40.420">
    <property type="entry name" value="Cupredoxins - blue copper proteins"/>
    <property type="match status" value="1"/>
</dbReference>
<dbReference type="EMBL" id="FOWC01000006">
    <property type="protein sequence ID" value="SFP71072.1"/>
    <property type="molecule type" value="Genomic_DNA"/>
</dbReference>
<protein>
    <submittedName>
        <fullName evidence="3">Multicopper oxidase</fullName>
    </submittedName>
</protein>
<sequence length="287" mass="30882">MRLIRRRSGHRGSRARSGLGRDPRTAQPRSRSATEQTSEAALNPAVRQAGPGTARQSCAVSARTLSTPAASTNTASSSRPRAGTTECSATQSWSTAPPSPAQRTRLRLRNASTARSYAFGFADDREFAMIASDGGLLAEPARLTRIMLAPGERAEIIVEMSVGETTTLRSYPQDLGLAESRSRNTGAADTFDVLLAKSAARLNRSPRLPDRLATIEDLGASSSAEVREFELGDNRIDEVVPVNTTEVWSVRNAHTSSRSSRSAAGFLRPSCPAGRTPSTCRRRSRRN</sequence>
<dbReference type="AlphaFoldDB" id="A0A1I5SK53"/>
<dbReference type="Proteomes" id="UP000199137">
    <property type="component" value="Unassembled WGS sequence"/>
</dbReference>
<dbReference type="InterPro" id="IPR008972">
    <property type="entry name" value="Cupredoxin"/>
</dbReference>